<keyword evidence="1" id="KW-1133">Transmembrane helix</keyword>
<organism evidence="2">
    <name type="scientific">Wolbachia endosymbiont of Aleurodicus dispersus</name>
    <dbReference type="NCBI Taxonomy" id="1288877"/>
    <lineage>
        <taxon>Bacteria</taxon>
        <taxon>Pseudomonadati</taxon>
        <taxon>Pseudomonadota</taxon>
        <taxon>Alphaproteobacteria</taxon>
        <taxon>Rickettsiales</taxon>
        <taxon>Anaplasmataceae</taxon>
        <taxon>Wolbachieae</taxon>
        <taxon>Wolbachia</taxon>
    </lineage>
</organism>
<reference evidence="2" key="1">
    <citation type="submission" date="2018-04" db="EMBL/GenBank/DDBJ databases">
        <authorList>
            <person name="Go L.Y."/>
            <person name="Mitchell J.A."/>
        </authorList>
    </citation>
    <scope>NUCLEOTIDE SEQUENCE</scope>
    <source>
        <strain evidence="2">WBAD</strain>
    </source>
</reference>
<evidence type="ECO:0008006" key="3">
    <source>
        <dbReference type="Google" id="ProtNLM"/>
    </source>
</evidence>
<proteinExistence type="predicted"/>
<sequence>MIEDIAKLLSDNETNINWRYTGPFDKTRQIVKADNLLHLAARIQNKNKFVDICKKNIASVTEHNEYGNNPFHEAAIGGILLPAVKEIVHYLEAEADNKITKAEEAGDRKEVSRLKEELKCNKKYIKYALCSNGHAFNKKRETPPYYLNVPQEKEIKQIADIKDRFICNPKFHLCLYIVGAIVCAIAMCASLYLLFSVSQSLALASIATIASGGSSYLLFKACNEVYGLYNESTIVKDPDVMQLLDSGLAPV</sequence>
<feature type="transmembrane region" description="Helical" evidence="1">
    <location>
        <begin position="201"/>
        <end position="219"/>
    </location>
</feature>
<evidence type="ECO:0000256" key="1">
    <source>
        <dbReference type="SAM" id="Phobius"/>
    </source>
</evidence>
<dbReference type="InterPro" id="IPR036770">
    <property type="entry name" value="Ankyrin_rpt-contain_sf"/>
</dbReference>
<dbReference type="EMBL" id="OUNE01000106">
    <property type="protein sequence ID" value="SPP33108.1"/>
    <property type="molecule type" value="Genomic_DNA"/>
</dbReference>
<protein>
    <recommendedName>
        <fullName evidence="3">Ankyrin repeat domain protein</fullName>
    </recommendedName>
</protein>
<keyword evidence="1" id="KW-0472">Membrane</keyword>
<keyword evidence="1" id="KW-0812">Transmembrane</keyword>
<accession>A0A3B0IW12</accession>
<name>A0A3B0IW12_9RICK</name>
<gene>
    <name evidence="2" type="ORF">WBAD_0611</name>
</gene>
<dbReference type="Gene3D" id="1.25.40.20">
    <property type="entry name" value="Ankyrin repeat-containing domain"/>
    <property type="match status" value="1"/>
</dbReference>
<feature type="transmembrane region" description="Helical" evidence="1">
    <location>
        <begin position="173"/>
        <end position="195"/>
    </location>
</feature>
<dbReference type="AlphaFoldDB" id="A0A3B0IW12"/>
<dbReference type="SUPFAM" id="SSF48403">
    <property type="entry name" value="Ankyrin repeat"/>
    <property type="match status" value="1"/>
</dbReference>
<evidence type="ECO:0000313" key="2">
    <source>
        <dbReference type="EMBL" id="SPP33108.1"/>
    </source>
</evidence>